<reference evidence="3" key="1">
    <citation type="journal article" date="2019" name="Int. J. Syst. Evol. Microbiol.">
        <title>The Global Catalogue of Microorganisms (GCM) 10K type strain sequencing project: providing services to taxonomists for standard genome sequencing and annotation.</title>
        <authorList>
            <consortium name="The Broad Institute Genomics Platform"/>
            <consortium name="The Broad Institute Genome Sequencing Center for Infectious Disease"/>
            <person name="Wu L."/>
            <person name="Ma J."/>
        </authorList>
    </citation>
    <scope>NUCLEOTIDE SEQUENCE [LARGE SCALE GENOMIC DNA]</scope>
    <source>
        <strain evidence="3">CGMCC 1.15180</strain>
    </source>
</reference>
<evidence type="ECO:0008006" key="4">
    <source>
        <dbReference type="Google" id="ProtNLM"/>
    </source>
</evidence>
<feature type="compositionally biased region" description="Basic and acidic residues" evidence="1">
    <location>
        <begin position="255"/>
        <end position="268"/>
    </location>
</feature>
<comment type="caution">
    <text evidence="2">The sequence shown here is derived from an EMBL/GenBank/DDBJ whole genome shotgun (WGS) entry which is preliminary data.</text>
</comment>
<dbReference type="Proteomes" id="UP001596139">
    <property type="component" value="Unassembled WGS sequence"/>
</dbReference>
<sequence>MTETRLRDAVGEFAYFLDGLTGALDETEGWYGVFVRRDPDGLRACLEGREVPPWDVVASLLQDLAGRRGARAAAEAEPRARQLHGAAAAAYDALTGGPEVLRDRLGAMLGELRHTARRERDLHAALQHADPATNVAGLAGELAWVRDDAARARARVAELERRIEAAGETAELPTAPAELPTASGPTEPAAAPEPAEPPAAEAPAVPKRPRGARFAGLEVSGDGAEAAPPAVATPPTEAAPSPAAPRGARFAGVYEEDRAPKHAKERDSGTGAPGAEPQPLTPETRQAVTAAAARLAELRAAGSGGEAHALLCTAADRPAAELPYTAEQLERYGLAADVPTLLWEVACLPSDRLAAAAEALAAAGRDQDCASLLRQGVARPVAEVASAALALRDAGRTGEARELLAALVRVRTAQEAAGLARATDAPEVLLPLLLEAAAGVAPHCHRDLVHALRTAGVPDRLTGAG</sequence>
<keyword evidence="3" id="KW-1185">Reference proteome</keyword>
<dbReference type="RefSeq" id="WP_031060745.1">
    <property type="nucleotide sequence ID" value="NZ_JBHSPX010000008.1"/>
</dbReference>
<evidence type="ECO:0000313" key="2">
    <source>
        <dbReference type="EMBL" id="MFC6066775.1"/>
    </source>
</evidence>
<proteinExistence type="predicted"/>
<name>A0ABW1MSK6_9ACTN</name>
<feature type="compositionally biased region" description="Low complexity" evidence="1">
    <location>
        <begin position="187"/>
        <end position="204"/>
    </location>
</feature>
<feature type="region of interest" description="Disordered" evidence="1">
    <location>
        <begin position="165"/>
        <end position="208"/>
    </location>
</feature>
<accession>A0ABW1MSK6</accession>
<feature type="compositionally biased region" description="Low complexity" evidence="1">
    <location>
        <begin position="224"/>
        <end position="252"/>
    </location>
</feature>
<protein>
    <recommendedName>
        <fullName evidence="4">UL36 very large tegument protein</fullName>
    </recommendedName>
</protein>
<dbReference type="EMBL" id="JBHSPX010000008">
    <property type="protein sequence ID" value="MFC6066775.1"/>
    <property type="molecule type" value="Genomic_DNA"/>
</dbReference>
<gene>
    <name evidence="2" type="ORF">ACFP4F_30130</name>
</gene>
<evidence type="ECO:0000256" key="1">
    <source>
        <dbReference type="SAM" id="MobiDB-lite"/>
    </source>
</evidence>
<evidence type="ECO:0000313" key="3">
    <source>
        <dbReference type="Proteomes" id="UP001596139"/>
    </source>
</evidence>
<feature type="region of interest" description="Disordered" evidence="1">
    <location>
        <begin position="221"/>
        <end position="287"/>
    </location>
</feature>
<organism evidence="2 3">
    <name type="scientific">Streptomyces ochraceiscleroticus</name>
    <dbReference type="NCBI Taxonomy" id="47761"/>
    <lineage>
        <taxon>Bacteria</taxon>
        <taxon>Bacillati</taxon>
        <taxon>Actinomycetota</taxon>
        <taxon>Actinomycetes</taxon>
        <taxon>Kitasatosporales</taxon>
        <taxon>Streptomycetaceae</taxon>
        <taxon>Streptomyces</taxon>
    </lineage>
</organism>